<reference evidence="2 3" key="1">
    <citation type="submission" date="2016-04" db="EMBL/GenBank/DDBJ databases">
        <authorList>
            <person name="Evans L.H."/>
            <person name="Alamgir A."/>
            <person name="Owens N."/>
            <person name="Weber N.D."/>
            <person name="Virtaneva K."/>
            <person name="Barbian K."/>
            <person name="Babar A."/>
            <person name="Rosenke K."/>
        </authorList>
    </citation>
    <scope>NUCLEOTIDE SEQUENCE [LARGE SCALE GENOMIC DNA]</scope>
    <source>
        <strain evidence="2 3">LMa1</strain>
    </source>
</reference>
<protein>
    <submittedName>
        <fullName evidence="2">Uncharacterized protein</fullName>
    </submittedName>
</protein>
<dbReference type="EMBL" id="LYVF01000158">
    <property type="protein sequence ID" value="OAT81670.1"/>
    <property type="molecule type" value="Genomic_DNA"/>
</dbReference>
<feature type="region of interest" description="Disordered" evidence="1">
    <location>
        <begin position="1"/>
        <end position="21"/>
    </location>
</feature>
<name>A0A1B7LEF6_9FIRM</name>
<accession>A0A1B7LEF6</accession>
<dbReference type="AlphaFoldDB" id="A0A1B7LEF6"/>
<gene>
    <name evidence="2" type="ORF">A6M21_09660</name>
</gene>
<dbReference type="Proteomes" id="UP000078532">
    <property type="component" value="Unassembled WGS sequence"/>
</dbReference>
<keyword evidence="3" id="KW-1185">Reference proteome</keyword>
<comment type="caution">
    <text evidence="2">The sequence shown here is derived from an EMBL/GenBank/DDBJ whole genome shotgun (WGS) entry which is preliminary data.</text>
</comment>
<proteinExistence type="predicted"/>
<organism evidence="2 3">
    <name type="scientific">Desulfotomaculum copahuensis</name>
    <dbReference type="NCBI Taxonomy" id="1838280"/>
    <lineage>
        <taxon>Bacteria</taxon>
        <taxon>Bacillati</taxon>
        <taxon>Bacillota</taxon>
        <taxon>Clostridia</taxon>
        <taxon>Eubacteriales</taxon>
        <taxon>Desulfotomaculaceae</taxon>
        <taxon>Desulfotomaculum</taxon>
    </lineage>
</organism>
<evidence type="ECO:0000313" key="2">
    <source>
        <dbReference type="EMBL" id="OAT81670.1"/>
    </source>
</evidence>
<sequence>MQTMAEMPGKSGFHEPETKRSTRRILLDGRTAVLIRLYKKQRLGEVIQMWFWSGWGMKP</sequence>
<evidence type="ECO:0000313" key="3">
    <source>
        <dbReference type="Proteomes" id="UP000078532"/>
    </source>
</evidence>
<evidence type="ECO:0000256" key="1">
    <source>
        <dbReference type="SAM" id="MobiDB-lite"/>
    </source>
</evidence>